<name>A0A926F2C6_9FIRM</name>
<dbReference type="PANTHER" id="PTHR30518:SF2">
    <property type="entry name" value="ENDOLYTIC MUREIN TRANSGLYCOSYLASE"/>
    <property type="match status" value="1"/>
</dbReference>
<dbReference type="Proteomes" id="UP000601522">
    <property type="component" value="Unassembled WGS sequence"/>
</dbReference>
<evidence type="ECO:0000256" key="1">
    <source>
        <dbReference type="ARBA" id="ARBA00022475"/>
    </source>
</evidence>
<evidence type="ECO:0000256" key="3">
    <source>
        <dbReference type="ARBA" id="ARBA00022989"/>
    </source>
</evidence>
<dbReference type="EC" id="4.2.2.29" evidence="7"/>
<keyword evidence="3 7" id="KW-1133">Transmembrane helix</keyword>
<protein>
    <recommendedName>
        <fullName evidence="7">Endolytic murein transglycosylase</fullName>
        <ecNumber evidence="7">4.2.2.29</ecNumber>
    </recommendedName>
    <alternativeName>
        <fullName evidence="7">Peptidoglycan lytic transglycosylase</fullName>
    </alternativeName>
    <alternativeName>
        <fullName evidence="7">Peptidoglycan polymerization terminase</fullName>
    </alternativeName>
</protein>
<dbReference type="AlphaFoldDB" id="A0A926F2C6"/>
<comment type="subcellular location">
    <subcellularLocation>
        <location evidence="7">Cell membrane</location>
        <topology evidence="7">Single-pass membrane protein</topology>
    </subcellularLocation>
</comment>
<dbReference type="GO" id="GO:0071555">
    <property type="term" value="P:cell wall organization"/>
    <property type="evidence" value="ECO:0007669"/>
    <property type="project" value="UniProtKB-KW"/>
</dbReference>
<comment type="function">
    <text evidence="7">Functions as a peptidoglycan terminase that cleaves nascent peptidoglycan strands endolytically to terminate their elongation.</text>
</comment>
<accession>A0A926F2C6</accession>
<gene>
    <name evidence="7 8" type="primary">mltG</name>
    <name evidence="8" type="ORF">H8689_05905</name>
</gene>
<proteinExistence type="inferred from homology"/>
<evidence type="ECO:0000313" key="9">
    <source>
        <dbReference type="Proteomes" id="UP000601522"/>
    </source>
</evidence>
<dbReference type="EMBL" id="JACRTK010000002">
    <property type="protein sequence ID" value="MBC8590665.1"/>
    <property type="molecule type" value="Genomic_DNA"/>
</dbReference>
<dbReference type="InterPro" id="IPR003770">
    <property type="entry name" value="MLTG-like"/>
</dbReference>
<evidence type="ECO:0000256" key="5">
    <source>
        <dbReference type="ARBA" id="ARBA00023239"/>
    </source>
</evidence>
<keyword evidence="4 7" id="KW-0472">Membrane</keyword>
<dbReference type="CDD" id="cd08010">
    <property type="entry name" value="MltG_like"/>
    <property type="match status" value="1"/>
</dbReference>
<evidence type="ECO:0000313" key="8">
    <source>
        <dbReference type="EMBL" id="MBC8590665.1"/>
    </source>
</evidence>
<evidence type="ECO:0000256" key="7">
    <source>
        <dbReference type="HAMAP-Rule" id="MF_02065"/>
    </source>
</evidence>
<comment type="similarity">
    <text evidence="7">Belongs to the transglycosylase MltG family.</text>
</comment>
<dbReference type="RefSeq" id="WP_249323502.1">
    <property type="nucleotide sequence ID" value="NZ_JACRTK010000002.1"/>
</dbReference>
<feature type="transmembrane region" description="Helical" evidence="7">
    <location>
        <begin position="12"/>
        <end position="35"/>
    </location>
</feature>
<keyword evidence="9" id="KW-1185">Reference proteome</keyword>
<comment type="caution">
    <text evidence="8">The sequence shown here is derived from an EMBL/GenBank/DDBJ whole genome shotgun (WGS) entry which is preliminary data.</text>
</comment>
<dbReference type="GO" id="GO:0009252">
    <property type="term" value="P:peptidoglycan biosynthetic process"/>
    <property type="evidence" value="ECO:0007669"/>
    <property type="project" value="UniProtKB-UniRule"/>
</dbReference>
<dbReference type="HAMAP" id="MF_02065">
    <property type="entry name" value="MltG"/>
    <property type="match status" value="1"/>
</dbReference>
<keyword evidence="1 7" id="KW-1003">Cell membrane</keyword>
<dbReference type="Gene3D" id="3.30.160.60">
    <property type="entry name" value="Classic Zinc Finger"/>
    <property type="match status" value="1"/>
</dbReference>
<keyword evidence="5 7" id="KW-0456">Lyase</keyword>
<dbReference type="PANTHER" id="PTHR30518">
    <property type="entry name" value="ENDOLYTIC MUREIN TRANSGLYCOSYLASE"/>
    <property type="match status" value="1"/>
</dbReference>
<comment type="catalytic activity">
    <reaction evidence="7">
        <text>a peptidoglycan chain = a peptidoglycan chain with N-acetyl-1,6-anhydromuramyl-[peptide] at the reducing end + a peptidoglycan chain with N-acetylglucosamine at the non-reducing end.</text>
        <dbReference type="EC" id="4.2.2.29"/>
    </reaction>
</comment>
<evidence type="ECO:0000256" key="6">
    <source>
        <dbReference type="ARBA" id="ARBA00023316"/>
    </source>
</evidence>
<organism evidence="8 9">
    <name type="scientific">Wansuia hejianensis</name>
    <dbReference type="NCBI Taxonomy" id="2763667"/>
    <lineage>
        <taxon>Bacteria</taxon>
        <taxon>Bacillati</taxon>
        <taxon>Bacillota</taxon>
        <taxon>Clostridia</taxon>
        <taxon>Lachnospirales</taxon>
        <taxon>Lachnospiraceae</taxon>
        <taxon>Wansuia</taxon>
    </lineage>
</organism>
<dbReference type="GO" id="GO:0008932">
    <property type="term" value="F:lytic endotransglycosylase activity"/>
    <property type="evidence" value="ECO:0007669"/>
    <property type="project" value="UniProtKB-UniRule"/>
</dbReference>
<dbReference type="NCBIfam" id="TIGR00247">
    <property type="entry name" value="endolytic transglycosylase MltG"/>
    <property type="match status" value="1"/>
</dbReference>
<dbReference type="Pfam" id="PF02618">
    <property type="entry name" value="YceG"/>
    <property type="match status" value="1"/>
</dbReference>
<reference evidence="8 9" key="1">
    <citation type="submission" date="2020-08" db="EMBL/GenBank/DDBJ databases">
        <title>Genome public.</title>
        <authorList>
            <person name="Liu C."/>
            <person name="Sun Q."/>
        </authorList>
    </citation>
    <scope>NUCLEOTIDE SEQUENCE [LARGE SCALE GENOMIC DNA]</scope>
    <source>
        <strain evidence="8 9">NSJ-26</strain>
    </source>
</reference>
<keyword evidence="6 7" id="KW-0961">Cell wall biogenesis/degradation</keyword>
<sequence>MERSRSSGKKKLIFKFLLFILILAVLSIVFVYGYYNKSLDPVSKDSPKSINVEVPTGSSTNKIAEILYDNGLIHNKLIFKYQVRKLGSDGKLKAGEYTLNTSMNLEKLITELSKGGKSTNTIKFTVPEGYELEQIAQKLAEKDLVDLDRFLELTKDKANFEDEYDFLQELEDGQSLEGFLFPSTYEIYKSTSEVEIISKMLDEFEKVYIKDIKDKIDHVNLTLNEIVTLASIIEREGKLDKERPIISAVFHNRLKEGMNLQSCATVQYILGERKEVLSTKDTLTPSPFNTYINEGLPPAPIASPGEVSLVSAVNPADVDYLFFVLTGDDGSHTFTRTYEEHKNAKPKN</sequence>
<evidence type="ECO:0000256" key="2">
    <source>
        <dbReference type="ARBA" id="ARBA00022692"/>
    </source>
</evidence>
<dbReference type="Gene3D" id="3.30.1490.480">
    <property type="entry name" value="Endolytic murein transglycosylase"/>
    <property type="match status" value="2"/>
</dbReference>
<evidence type="ECO:0000256" key="4">
    <source>
        <dbReference type="ARBA" id="ARBA00023136"/>
    </source>
</evidence>
<dbReference type="GO" id="GO:0005886">
    <property type="term" value="C:plasma membrane"/>
    <property type="evidence" value="ECO:0007669"/>
    <property type="project" value="UniProtKB-SubCell"/>
</dbReference>
<feature type="site" description="Important for catalytic activity" evidence="7">
    <location>
        <position position="236"/>
    </location>
</feature>
<keyword evidence="2 7" id="KW-0812">Transmembrane</keyword>